<evidence type="ECO:0000313" key="2">
    <source>
        <dbReference type="EMBL" id="SCX30526.1"/>
    </source>
</evidence>
<feature type="signal peptide" evidence="1">
    <location>
        <begin position="1"/>
        <end position="25"/>
    </location>
</feature>
<dbReference type="RefSeq" id="WP_090362904.1">
    <property type="nucleotide sequence ID" value="NZ_FMUB01000012.1"/>
</dbReference>
<evidence type="ECO:0000313" key="3">
    <source>
        <dbReference type="Proteomes" id="UP000199707"/>
    </source>
</evidence>
<reference evidence="3" key="1">
    <citation type="submission" date="2016-10" db="EMBL/GenBank/DDBJ databases">
        <authorList>
            <person name="Varghese N."/>
            <person name="Submissions S."/>
        </authorList>
    </citation>
    <scope>NUCLEOTIDE SEQUENCE [LARGE SCALE GENOMIC DNA]</scope>
    <source>
        <strain evidence="3">UNC267MFSha1.1M11</strain>
    </source>
</reference>
<dbReference type="STRING" id="1502745.SAMN02799620_05087"/>
<proteinExistence type="predicted"/>
<feature type="chain" id="PRO_5011608274" evidence="1">
    <location>
        <begin position="26"/>
        <end position="152"/>
    </location>
</feature>
<evidence type="ECO:0000256" key="1">
    <source>
        <dbReference type="SAM" id="SignalP"/>
    </source>
</evidence>
<gene>
    <name evidence="2" type="ORF">SAMN02799620_05087</name>
</gene>
<keyword evidence="1" id="KW-0732">Signal</keyword>
<dbReference type="AlphaFoldDB" id="A0A1G4WVM8"/>
<dbReference type="Proteomes" id="UP000199707">
    <property type="component" value="Unassembled WGS sequence"/>
</dbReference>
<name>A0A1G4WVM8_9MYCO</name>
<dbReference type="EMBL" id="FMUB01000012">
    <property type="protein sequence ID" value="SCX30526.1"/>
    <property type="molecule type" value="Genomic_DNA"/>
</dbReference>
<sequence length="152" mass="16155">MPRTLITTAIAAFAVATVLSPVAHADDAVNLPLTPDVRAELIQAGAVLTGRPASEFTGLREGQSYYAVDPETGIRWAAAALHTDGTHPEAAIQLQDQNSYMSFRQPGIPGATWIPTAIGFGPIPAGQAPCPIPENIRALWNWPAGKCYRPRS</sequence>
<organism evidence="2 3">
    <name type="scientific">Mycolicibacterium fluoranthenivorans</name>
    <dbReference type="NCBI Taxonomy" id="258505"/>
    <lineage>
        <taxon>Bacteria</taxon>
        <taxon>Bacillati</taxon>
        <taxon>Actinomycetota</taxon>
        <taxon>Actinomycetes</taxon>
        <taxon>Mycobacteriales</taxon>
        <taxon>Mycobacteriaceae</taxon>
        <taxon>Mycolicibacterium</taxon>
    </lineage>
</organism>
<protein>
    <submittedName>
        <fullName evidence="2">Uncharacterized protein</fullName>
    </submittedName>
</protein>
<accession>A0A1G4WVM8</accession>